<proteinExistence type="predicted"/>
<dbReference type="InterPro" id="IPR001296">
    <property type="entry name" value="Glyco_trans_1"/>
</dbReference>
<accession>N9P807</accession>
<evidence type="ECO:0000313" key="4">
    <source>
        <dbReference type="Proteomes" id="UP000013101"/>
    </source>
</evidence>
<evidence type="ECO:0000313" key="3">
    <source>
        <dbReference type="EMBL" id="ENX10977.1"/>
    </source>
</evidence>
<dbReference type="SUPFAM" id="SSF53756">
    <property type="entry name" value="UDP-Glycosyltransferase/glycogen phosphorylase"/>
    <property type="match status" value="1"/>
</dbReference>
<dbReference type="EMBL" id="APRS01000005">
    <property type="protein sequence ID" value="ENX10977.1"/>
    <property type="molecule type" value="Genomic_DNA"/>
</dbReference>
<comment type="caution">
    <text evidence="3">The sequence shown here is derived from an EMBL/GenBank/DDBJ whole genome shotgun (WGS) entry which is preliminary data.</text>
</comment>
<dbReference type="AlphaFoldDB" id="N9P807"/>
<dbReference type="PANTHER" id="PTHR45947:SF3">
    <property type="entry name" value="SULFOQUINOVOSYL TRANSFERASE SQD2"/>
    <property type="match status" value="1"/>
</dbReference>
<evidence type="ECO:0000259" key="1">
    <source>
        <dbReference type="Pfam" id="PF00534"/>
    </source>
</evidence>
<organism evidence="3 4">
    <name type="scientific">Acinetobacter variabilis</name>
    <dbReference type="NCBI Taxonomy" id="70346"/>
    <lineage>
        <taxon>Bacteria</taxon>
        <taxon>Pseudomonadati</taxon>
        <taxon>Pseudomonadota</taxon>
        <taxon>Gammaproteobacteria</taxon>
        <taxon>Moraxellales</taxon>
        <taxon>Moraxellaceae</taxon>
        <taxon>Acinetobacter</taxon>
    </lineage>
</organism>
<dbReference type="InterPro" id="IPR050194">
    <property type="entry name" value="Glycosyltransferase_grp1"/>
</dbReference>
<evidence type="ECO:0000259" key="2">
    <source>
        <dbReference type="Pfam" id="PF13439"/>
    </source>
</evidence>
<feature type="domain" description="Glycosyltransferase subfamily 4-like N-terminal" evidence="2">
    <location>
        <begin position="60"/>
        <end position="154"/>
    </location>
</feature>
<dbReference type="Pfam" id="PF13439">
    <property type="entry name" value="Glyco_transf_4"/>
    <property type="match status" value="1"/>
</dbReference>
<dbReference type="HOGENOM" id="CLU_009583_0_1_6"/>
<dbReference type="RefSeq" id="WP_005233236.1">
    <property type="nucleotide sequence ID" value="NZ_CP083658.1"/>
</dbReference>
<dbReference type="OrthoDB" id="9795746at2"/>
<dbReference type="InterPro" id="IPR028098">
    <property type="entry name" value="Glyco_trans_4-like_N"/>
</dbReference>
<evidence type="ECO:0008006" key="5">
    <source>
        <dbReference type="Google" id="ProtNLM"/>
    </source>
</evidence>
<dbReference type="Gene3D" id="3.40.50.2000">
    <property type="entry name" value="Glycogen Phosphorylase B"/>
    <property type="match status" value="2"/>
</dbReference>
<gene>
    <name evidence="3" type="ORF">F897_00661</name>
</gene>
<sequence>MNVLYIVGKLNFGGVEKWLLEICKRNKKNKIFLWSNCDENYIGKLENEFLNQNCTLIKENISKNLFINFLQMRKICKEYKIDVVHMHQHNFNGVLTFSAYLCLIKKRIVHFHSMKKNRNGFFYKIYEKIMLWLANNFSTHRIAVSDNVGKTQLKNYIVMPCGFTLAPLDHNKRIECMSKKIIQVGRFVSEKNYFFTIDLMNYIVKIDPDYKLYIVGDGNLRKEIENKIEIHNLKNNVEILGFCNNVNEILEKFNGLMVFPSLSEGLGLVSLEAQMNGCFCICSQNIPKEVNIGGAFFVEDYSYEKWFMAIKSCYKSISKININIEKFDIEDNLNFLEEIYTYERING</sequence>
<dbReference type="Pfam" id="PF00534">
    <property type="entry name" value="Glycos_transf_1"/>
    <property type="match status" value="1"/>
</dbReference>
<dbReference type="PANTHER" id="PTHR45947">
    <property type="entry name" value="SULFOQUINOVOSYL TRANSFERASE SQD2"/>
    <property type="match status" value="1"/>
</dbReference>
<protein>
    <recommendedName>
        <fullName evidence="5">Glycosyltransferase</fullName>
    </recommendedName>
</protein>
<name>N9P807_9GAMM</name>
<dbReference type="GO" id="GO:0016757">
    <property type="term" value="F:glycosyltransferase activity"/>
    <property type="evidence" value="ECO:0007669"/>
    <property type="project" value="InterPro"/>
</dbReference>
<reference evidence="3 4" key="1">
    <citation type="submission" date="2013-02" db="EMBL/GenBank/DDBJ databases">
        <title>The Genome Sequence of Acinetobacter sp. NIPH 2171.</title>
        <authorList>
            <consortium name="The Broad Institute Genome Sequencing Platform"/>
            <consortium name="The Broad Institute Genome Sequencing Center for Infectious Disease"/>
            <person name="Cerqueira G."/>
            <person name="Feldgarden M."/>
            <person name="Courvalin P."/>
            <person name="Perichon B."/>
            <person name="Grillot-Courvalin C."/>
            <person name="Clermont D."/>
            <person name="Rocha E."/>
            <person name="Yoon E.-J."/>
            <person name="Nemec A."/>
            <person name="Walker B."/>
            <person name="Young S.K."/>
            <person name="Zeng Q."/>
            <person name="Gargeya S."/>
            <person name="Fitzgerald M."/>
            <person name="Haas B."/>
            <person name="Abouelleil A."/>
            <person name="Alvarado L."/>
            <person name="Arachchi H.M."/>
            <person name="Berlin A.M."/>
            <person name="Chapman S.B."/>
            <person name="Dewar J."/>
            <person name="Goldberg J."/>
            <person name="Griggs A."/>
            <person name="Gujja S."/>
            <person name="Hansen M."/>
            <person name="Howarth C."/>
            <person name="Imamovic A."/>
            <person name="Larimer J."/>
            <person name="McCowan C."/>
            <person name="Murphy C."/>
            <person name="Neiman D."/>
            <person name="Pearson M."/>
            <person name="Priest M."/>
            <person name="Roberts A."/>
            <person name="Saif S."/>
            <person name="Shea T."/>
            <person name="Sisk P."/>
            <person name="Sykes S."/>
            <person name="Wortman J."/>
            <person name="Nusbaum C."/>
            <person name="Birren B."/>
        </authorList>
    </citation>
    <scope>NUCLEOTIDE SEQUENCE [LARGE SCALE GENOMIC DNA]</scope>
    <source>
        <strain evidence="3 4">NIPH 2171</strain>
    </source>
</reference>
<dbReference type="PATRIC" id="fig|1217693.3.peg.638"/>
<dbReference type="Proteomes" id="UP000013101">
    <property type="component" value="Unassembled WGS sequence"/>
</dbReference>
<dbReference type="STRING" id="70346.F897_00661"/>
<feature type="domain" description="Glycosyl transferase family 1" evidence="1">
    <location>
        <begin position="177"/>
        <end position="312"/>
    </location>
</feature>